<evidence type="ECO:0000313" key="2">
    <source>
        <dbReference type="EMBL" id="ORY96885.1"/>
    </source>
</evidence>
<feature type="transmembrane region" description="Helical" evidence="1">
    <location>
        <begin position="52"/>
        <end position="73"/>
    </location>
</feature>
<organism evidence="2 3">
    <name type="scientific">Syncephalastrum racemosum</name>
    <name type="common">Filamentous fungus</name>
    <dbReference type="NCBI Taxonomy" id="13706"/>
    <lineage>
        <taxon>Eukaryota</taxon>
        <taxon>Fungi</taxon>
        <taxon>Fungi incertae sedis</taxon>
        <taxon>Mucoromycota</taxon>
        <taxon>Mucoromycotina</taxon>
        <taxon>Mucoromycetes</taxon>
        <taxon>Mucorales</taxon>
        <taxon>Syncephalastraceae</taxon>
        <taxon>Syncephalastrum</taxon>
    </lineage>
</organism>
<dbReference type="Proteomes" id="UP000242180">
    <property type="component" value="Unassembled WGS sequence"/>
</dbReference>
<keyword evidence="3" id="KW-1185">Reference proteome</keyword>
<keyword evidence="1" id="KW-1133">Transmembrane helix</keyword>
<sequence>MHITSPLTHRQINNVSRLRLITTIITHKHSHTHKHTNTQRTHKRTDATLSSFAFYISLIPFLFLFFFPFYSIIRLVKSYFQACHEYIVMMYTRWIQIDDFVPSHARWRWHRVREMHPIVVERTGTPLRCRCNTGFWHGTAVELKPSALAASFYGTEPCT</sequence>
<name>A0A1X2HDJ3_SYNRA</name>
<proteinExistence type="predicted"/>
<protein>
    <submittedName>
        <fullName evidence="2">Uncharacterized protein</fullName>
    </submittedName>
</protein>
<gene>
    <name evidence="2" type="ORF">BCR43DRAFT_492439</name>
</gene>
<accession>A0A1X2HDJ3</accession>
<evidence type="ECO:0000313" key="3">
    <source>
        <dbReference type="Proteomes" id="UP000242180"/>
    </source>
</evidence>
<comment type="caution">
    <text evidence="2">The sequence shown here is derived from an EMBL/GenBank/DDBJ whole genome shotgun (WGS) entry which is preliminary data.</text>
</comment>
<dbReference type="AlphaFoldDB" id="A0A1X2HDJ3"/>
<keyword evidence="1" id="KW-0812">Transmembrane</keyword>
<dbReference type="EMBL" id="MCGN01000005">
    <property type="protein sequence ID" value="ORY96885.1"/>
    <property type="molecule type" value="Genomic_DNA"/>
</dbReference>
<evidence type="ECO:0000256" key="1">
    <source>
        <dbReference type="SAM" id="Phobius"/>
    </source>
</evidence>
<reference evidence="2 3" key="1">
    <citation type="submission" date="2016-07" db="EMBL/GenBank/DDBJ databases">
        <title>Pervasive Adenine N6-methylation of Active Genes in Fungi.</title>
        <authorList>
            <consortium name="DOE Joint Genome Institute"/>
            <person name="Mondo S.J."/>
            <person name="Dannebaum R.O."/>
            <person name="Kuo R.C."/>
            <person name="Labutti K."/>
            <person name="Haridas S."/>
            <person name="Kuo A."/>
            <person name="Salamov A."/>
            <person name="Ahrendt S.R."/>
            <person name="Lipzen A."/>
            <person name="Sullivan W."/>
            <person name="Andreopoulos W.B."/>
            <person name="Clum A."/>
            <person name="Lindquist E."/>
            <person name="Daum C."/>
            <person name="Ramamoorthy G.K."/>
            <person name="Gryganskyi A."/>
            <person name="Culley D."/>
            <person name="Magnuson J.K."/>
            <person name="James T.Y."/>
            <person name="O'Malley M.A."/>
            <person name="Stajich J.E."/>
            <person name="Spatafora J.W."/>
            <person name="Visel A."/>
            <person name="Grigoriev I.V."/>
        </authorList>
    </citation>
    <scope>NUCLEOTIDE SEQUENCE [LARGE SCALE GENOMIC DNA]</scope>
    <source>
        <strain evidence="2 3">NRRL 2496</strain>
    </source>
</reference>
<keyword evidence="1" id="KW-0472">Membrane</keyword>
<dbReference type="InParanoid" id="A0A1X2HDJ3"/>